<dbReference type="PANTHER" id="PTHR43537:SF45">
    <property type="entry name" value="GNTR FAMILY REGULATORY PROTEIN"/>
    <property type="match status" value="1"/>
</dbReference>
<keyword evidence="3" id="KW-0804">Transcription</keyword>
<dbReference type="SMART" id="SM00345">
    <property type="entry name" value="HTH_GNTR"/>
    <property type="match status" value="1"/>
</dbReference>
<proteinExistence type="predicted"/>
<dbReference type="InterPro" id="IPR000524">
    <property type="entry name" value="Tscrpt_reg_HTH_GntR"/>
</dbReference>
<dbReference type="PANTHER" id="PTHR43537">
    <property type="entry name" value="TRANSCRIPTIONAL REGULATOR, GNTR FAMILY"/>
    <property type="match status" value="1"/>
</dbReference>
<keyword evidence="2" id="KW-0238">DNA-binding</keyword>
<dbReference type="GO" id="GO:0003677">
    <property type="term" value="F:DNA binding"/>
    <property type="evidence" value="ECO:0007669"/>
    <property type="project" value="UniProtKB-KW"/>
</dbReference>
<feature type="compositionally biased region" description="Pro residues" evidence="4">
    <location>
        <begin position="12"/>
        <end position="23"/>
    </location>
</feature>
<evidence type="ECO:0000256" key="3">
    <source>
        <dbReference type="ARBA" id="ARBA00023163"/>
    </source>
</evidence>
<dbReference type="Proteomes" id="UP000239772">
    <property type="component" value="Unassembled WGS sequence"/>
</dbReference>
<dbReference type="InterPro" id="IPR036390">
    <property type="entry name" value="WH_DNA-bd_sf"/>
</dbReference>
<feature type="region of interest" description="Disordered" evidence="4">
    <location>
        <begin position="1"/>
        <end position="24"/>
    </location>
</feature>
<dbReference type="InterPro" id="IPR036388">
    <property type="entry name" value="WH-like_DNA-bd_sf"/>
</dbReference>
<evidence type="ECO:0000259" key="5">
    <source>
        <dbReference type="PROSITE" id="PS50949"/>
    </source>
</evidence>
<evidence type="ECO:0000313" key="6">
    <source>
        <dbReference type="EMBL" id="PSC02498.1"/>
    </source>
</evidence>
<dbReference type="SMART" id="SM00895">
    <property type="entry name" value="FCD"/>
    <property type="match status" value="1"/>
</dbReference>
<dbReference type="PROSITE" id="PS50949">
    <property type="entry name" value="HTH_GNTR"/>
    <property type="match status" value="1"/>
</dbReference>
<evidence type="ECO:0000256" key="1">
    <source>
        <dbReference type="ARBA" id="ARBA00023015"/>
    </source>
</evidence>
<comment type="caution">
    <text evidence="6">The sequence shown here is derived from an EMBL/GenBank/DDBJ whole genome shotgun (WGS) entry which is preliminary data.</text>
</comment>
<keyword evidence="1" id="KW-0805">Transcription regulation</keyword>
<dbReference type="SUPFAM" id="SSF46785">
    <property type="entry name" value="Winged helix' DNA-binding domain"/>
    <property type="match status" value="1"/>
</dbReference>
<dbReference type="GO" id="GO:0003700">
    <property type="term" value="F:DNA-binding transcription factor activity"/>
    <property type="evidence" value="ECO:0007669"/>
    <property type="project" value="InterPro"/>
</dbReference>
<dbReference type="InterPro" id="IPR011711">
    <property type="entry name" value="GntR_C"/>
</dbReference>
<protein>
    <submittedName>
        <fullName evidence="6">GntR family transcriptional regulator</fullName>
    </submittedName>
</protein>
<dbReference type="CDD" id="cd07377">
    <property type="entry name" value="WHTH_GntR"/>
    <property type="match status" value="1"/>
</dbReference>
<keyword evidence="7" id="KW-1185">Reference proteome</keyword>
<dbReference type="Gene3D" id="1.10.10.10">
    <property type="entry name" value="Winged helix-like DNA-binding domain superfamily/Winged helix DNA-binding domain"/>
    <property type="match status" value="1"/>
</dbReference>
<dbReference type="Pfam" id="PF00392">
    <property type="entry name" value="GntR"/>
    <property type="match status" value="1"/>
</dbReference>
<organism evidence="6 7">
    <name type="scientific">Alsobacter soli</name>
    <dbReference type="NCBI Taxonomy" id="2109933"/>
    <lineage>
        <taxon>Bacteria</taxon>
        <taxon>Pseudomonadati</taxon>
        <taxon>Pseudomonadota</taxon>
        <taxon>Alphaproteobacteria</taxon>
        <taxon>Hyphomicrobiales</taxon>
        <taxon>Alsobacteraceae</taxon>
        <taxon>Alsobacter</taxon>
    </lineage>
</organism>
<dbReference type="EMBL" id="PVZS01000054">
    <property type="protein sequence ID" value="PSC02498.1"/>
    <property type="molecule type" value="Genomic_DNA"/>
</dbReference>
<gene>
    <name evidence="6" type="ORF">SLNSH_23705</name>
</gene>
<dbReference type="SUPFAM" id="SSF48008">
    <property type="entry name" value="GntR ligand-binding domain-like"/>
    <property type="match status" value="1"/>
</dbReference>
<dbReference type="OrthoDB" id="9806293at2"/>
<accession>A0A2T1HLI9</accession>
<evidence type="ECO:0000313" key="7">
    <source>
        <dbReference type="Proteomes" id="UP000239772"/>
    </source>
</evidence>
<dbReference type="InterPro" id="IPR008920">
    <property type="entry name" value="TF_FadR/GntR_C"/>
</dbReference>
<sequence>MEAAMSLHTLAPSPPDSALPAPPRLERGRQAAPQVYEWLRSAIISLALPPGSPLSRAELATRFGVSSTPIRDALMRLEQEGLVEVFPQYATAVSRIDVQAANQAHFLRRSLETEVVRTLAAAPRPGLAEQLDRSLARMQALLAAQDLAGFAAEDEAFHLALFEAAGVPDLWRLARARSGDLDRLRRLHLPSPGKGEAILGDHAAIAAALRAADPAAADEAMRRHLAGTVANVEEIRARRPDFLQP</sequence>
<feature type="domain" description="HTH gntR-type" evidence="5">
    <location>
        <begin position="29"/>
        <end position="96"/>
    </location>
</feature>
<dbReference type="Gene3D" id="1.20.120.530">
    <property type="entry name" value="GntR ligand-binding domain-like"/>
    <property type="match status" value="1"/>
</dbReference>
<evidence type="ECO:0000256" key="4">
    <source>
        <dbReference type="SAM" id="MobiDB-lite"/>
    </source>
</evidence>
<reference evidence="7" key="1">
    <citation type="submission" date="2018-03" db="EMBL/GenBank/DDBJ databases">
        <authorList>
            <person name="Sun L."/>
            <person name="Liu H."/>
            <person name="Chen W."/>
            <person name="Huang K."/>
            <person name="Liu W."/>
            <person name="Gao X."/>
        </authorList>
    </citation>
    <scope>NUCLEOTIDE SEQUENCE [LARGE SCALE GENOMIC DNA]</scope>
    <source>
        <strain evidence="7">SH9</strain>
    </source>
</reference>
<dbReference type="Pfam" id="PF07729">
    <property type="entry name" value="FCD"/>
    <property type="match status" value="1"/>
</dbReference>
<dbReference type="AlphaFoldDB" id="A0A2T1HLI9"/>
<name>A0A2T1HLI9_9HYPH</name>
<evidence type="ECO:0000256" key="2">
    <source>
        <dbReference type="ARBA" id="ARBA00023125"/>
    </source>
</evidence>